<proteinExistence type="predicted"/>
<feature type="region of interest" description="Disordered" evidence="2">
    <location>
        <begin position="1"/>
        <end position="55"/>
    </location>
</feature>
<feature type="region of interest" description="Disordered" evidence="2">
    <location>
        <begin position="282"/>
        <end position="305"/>
    </location>
</feature>
<dbReference type="EMBL" id="HBHT01032574">
    <property type="protein sequence ID" value="CAD9984894.1"/>
    <property type="molecule type" value="Transcribed_RNA"/>
</dbReference>
<organism evidence="5">
    <name type="scientific">Entomoneis paludosa</name>
    <dbReference type="NCBI Taxonomy" id="265537"/>
    <lineage>
        <taxon>Eukaryota</taxon>
        <taxon>Sar</taxon>
        <taxon>Stramenopiles</taxon>
        <taxon>Ochrophyta</taxon>
        <taxon>Bacillariophyta</taxon>
        <taxon>Bacillariophyceae</taxon>
        <taxon>Bacillariophycidae</taxon>
        <taxon>Entomoneidaceae</taxon>
        <taxon>Entomoneis</taxon>
    </lineage>
</organism>
<evidence type="ECO:0000313" key="4">
    <source>
        <dbReference type="EMBL" id="CAD9984894.1"/>
    </source>
</evidence>
<feature type="compositionally biased region" description="Low complexity" evidence="2">
    <location>
        <begin position="26"/>
        <end position="55"/>
    </location>
</feature>
<evidence type="ECO:0000259" key="3">
    <source>
        <dbReference type="Pfam" id="PF24906"/>
    </source>
</evidence>
<feature type="compositionally biased region" description="Low complexity" evidence="2">
    <location>
        <begin position="550"/>
        <end position="559"/>
    </location>
</feature>
<protein>
    <recommendedName>
        <fullName evidence="3">WRKY19-like zinc finger domain-containing protein</fullName>
    </recommendedName>
</protein>
<feature type="domain" description="WRKY19-like zinc finger" evidence="3">
    <location>
        <begin position="776"/>
        <end position="800"/>
    </location>
</feature>
<sequence>MMEGDDEVDAELQPTPVANTLSSGMTPPTFAPTSTTAPTREPPASTATTTSPPHTVSVESLRLTLDMAMTPPLPEARKERLIEFCMAFLGMSVFDLADVWVPTQTSSSDTANDTLRHVVTVSSSTEIAENPSLQYFQKCSETTLIPHWSGAVGRAFATGNPVWSSSEQVFADAGRAVAFAQAQFRTVLAVPVFGKRSGTLKPACVVSCYAFVKSGSVPFVLRFVQQALRLLWDGLDRVDLQATEHVTAGVWQNVAPADLGEMAADIEMQQHFQARTNKRKYRIRSGSVDESESQTAYGGSEDNNQGIIAEVPMAPPAVPMSQPPQVPEGFTWMPVPTAPPVATTTTTEAADTTNELSAQLSSIELPNGDIINIPLSLPASSSDNLNDDGNYDEIAVDDDSQAAALAASLPPSDSTYSTAVPQQVQVPMATLQSQVNQAVQSVAQVMHQQQLQQQQQHLHLNTNSSGTKRAHVVVMTAPPPLSTSPSSKSTSFHAPVPLAMPQALPNRIVAPPPSTMTAPTTTARTSTGATIQLQPLQTSLSPAPSPPPQQQQQQQQSYAAPAPLAPMTMLPNGFVLQSQQQQQMQQMQQQQQVQQQQQMQQQMQQQQQQLQEQQVIPMAVPSSAPAPAAPMPTPDFAGSSPVFCLPTDGAMFAPEGSNGLMNFDPTATFATPGAPTKVCRIQGCHDAAVSKRPYCLKHSGNRQCEHDGCTKCAQGSTRFCIAHGGGRRCTHPGCDKGARDKFFCAAHGGGKRCQFSGGCTKSAVGGSNLCTAHGGGRRCSIPGCGKSAQSSTRFCVKHGGGKKCAHGGCEKVARGRTHYCAAHGGGVRCKLDGCNRVAIGKLQLCRAHGGGSSRGSGSGGEQTPPPLQQQQQMAFIASGQGDPMAAAAAAAAAGYQAASASPEIADMAVMADMFGMPATI</sequence>
<reference evidence="5" key="1">
    <citation type="submission" date="2021-01" db="EMBL/GenBank/DDBJ databases">
        <authorList>
            <person name="Corre E."/>
            <person name="Pelletier E."/>
            <person name="Niang G."/>
            <person name="Scheremetjew M."/>
            <person name="Finn R."/>
            <person name="Kale V."/>
            <person name="Holt S."/>
            <person name="Cochrane G."/>
            <person name="Meng A."/>
            <person name="Brown T."/>
            <person name="Cohen L."/>
        </authorList>
    </citation>
    <scope>NUCLEOTIDE SEQUENCE</scope>
    <source>
        <strain evidence="5">CCMP125</strain>
    </source>
</reference>
<gene>
    <name evidence="4" type="ORF">APAL1065_LOCUS21888</name>
    <name evidence="5" type="ORF">APAL1065_LOCUS21889</name>
</gene>
<feature type="domain" description="WRKY19-like zinc finger" evidence="3">
    <location>
        <begin position="726"/>
        <end position="749"/>
    </location>
</feature>
<feature type="compositionally biased region" description="Polar residues" evidence="2">
    <location>
        <begin position="16"/>
        <end position="25"/>
    </location>
</feature>
<feature type="compositionally biased region" description="Polar residues" evidence="2">
    <location>
        <begin position="293"/>
        <end position="305"/>
    </location>
</feature>
<evidence type="ECO:0000313" key="5">
    <source>
        <dbReference type="EMBL" id="CAD9984896.1"/>
    </source>
</evidence>
<dbReference type="AlphaFoldDB" id="A0A6U3CZK2"/>
<dbReference type="InterPro" id="IPR056866">
    <property type="entry name" value="Znf_WRKY19"/>
</dbReference>
<feature type="region of interest" description="Disordered" evidence="2">
    <location>
        <begin position="537"/>
        <end position="559"/>
    </location>
</feature>
<dbReference type="PANTHER" id="PTHR31827:SF1">
    <property type="entry name" value="EMB|CAB89363.1"/>
    <property type="match status" value="1"/>
</dbReference>
<dbReference type="EMBL" id="HBHT01032575">
    <property type="protein sequence ID" value="CAD9984896.1"/>
    <property type="molecule type" value="Transcribed_RNA"/>
</dbReference>
<keyword evidence="1" id="KW-0175">Coiled coil</keyword>
<feature type="compositionally biased region" description="Acidic residues" evidence="2">
    <location>
        <begin position="1"/>
        <end position="10"/>
    </location>
</feature>
<dbReference type="PANTHER" id="PTHR31827">
    <property type="entry name" value="EMB|CAB89363.1"/>
    <property type="match status" value="1"/>
</dbReference>
<evidence type="ECO:0000256" key="1">
    <source>
        <dbReference type="SAM" id="Coils"/>
    </source>
</evidence>
<feature type="coiled-coil region" evidence="1">
    <location>
        <begin position="577"/>
        <end position="616"/>
    </location>
</feature>
<accession>A0A6U3CZK2</accession>
<dbReference type="Pfam" id="PF24906">
    <property type="entry name" value="Zf_WRKY19"/>
    <property type="match status" value="3"/>
</dbReference>
<feature type="domain" description="WRKY19-like zinc finger" evidence="3">
    <location>
        <begin position="702"/>
        <end position="725"/>
    </location>
</feature>
<evidence type="ECO:0000256" key="2">
    <source>
        <dbReference type="SAM" id="MobiDB-lite"/>
    </source>
</evidence>
<name>A0A6U3CZK2_9STRA</name>